<feature type="domain" description="Transcription initiation factor TFIID subunit 2 Ig-like" evidence="11">
    <location>
        <begin position="568"/>
        <end position="750"/>
    </location>
</feature>
<evidence type="ECO:0000256" key="3">
    <source>
        <dbReference type="ARBA" id="ARBA00017363"/>
    </source>
</evidence>
<sequence length="1441" mass="162466">MDGELEPETATAFTVLKQKLHLDFSFAPASVRGKTTIEIQPQNRNLRYIHFNCRQVRITSVTVNDHPATTAYSDLYQRLKLYPGTGINQHHFPRQRLQRHADGHETELEIVVPENVGITRMRPEDATADQVAATSYGADADNLYTPIQVDIEYVLNNPRDALQFVGVEDGDARYPHAFTRNSPYPGIASCLFPCIDDGVTKCIFEVSVRYPRTVGDAYTKTQSGNTNDRVVDGETSEPSKADSVMSDIDEDPVDLTDEEKAREMAVICSGELTDDILDPNDPTRKTASFTCAVPILPQHVGIVVGPFVHVDLSDYRDTQDDERLGSNAIRVHGFCLPEREDEVRNSAMVLARTLDNFTEAYQSYPFEKAYKLAFVDDMDSDVAHAASFSICSSRLLFPANVYEPLDRTTRLLVHAVASQWIGISVTAQRPRDYWIIAGGSWFMAELFLRDLFGRNDHRFRQKMKVDEILAKDVRRPSLSILGEYLSVDPAEAEFMDLKAPMVLSILHHRVVKVSGRNGVDRCLWRLLFNARNEKLPNGMISTEAFLDICEKVGHQKLDNFFNQWVYGSGCPTFECHPVFNKKKQVIQLTIKQTQADATMRPEERPISARDVIREGKEKANGFRPSNDWPAFVGPMTIRIHEADGTPYEHIVDINSSTVKVEIPYNTKYKRLKKSRRDKERQAAAAGLDATGEAQEDTIFYMLGDLFETREEMNEWRISEWSPDDESRMDQEFYEWIRVDADFEWICKTNITDMPAYMYVSQLQQDKDVMAQAESIQWLQMKEGHPLISSILLKTLMDSRYFHGIRTMAAQVMINCAKPQIDWIGFFHLRKAFQTLFCDPGSTMIRPNNFEDRTAYILQCAIPKAVAKIKGPDGKAPMPVKRFILDLVRYNDNRENEYSDDHYIAALMHCLAQCLTVEKTTGMYEEPTLAEENEEEEFKKKALDELSRHQRLDEWIPTFQNVYTTTALDCSLVLMTNGAIPFRPTEFLQYARVGIADNVRLKAWECLFELGMIRKDSIIKYVIQDIAMDRSPYYRAALIRLFEYALGQLAVGEDFKLEKINEFNAPVLVVEGETGLPNREFEAARRKLDGALKALKLELADNRTLKSALENALRSPTPSIHDVSELLEICRMMYNQVNSLLIMLRLPRYWNCRHEGQGVMRFFRSQRYRDRLPKLPQAPPPPTAAAPVQQQEGVAKPLNLKFKLKPLAAPEPAQPEVPRPAVPTPKTSEPKPPESLSRRPSSASTSLQRALSPPAVTKPFKLKLSAKQEPPPAPPVSAPAPEVPAPTPPISTTVSPIVAPAPRSQPPSRTQTPAPSSSQPTQIPKTGNNSGPKIRLTQKLARPEKKSLKVVLKLPPSKLARLGEHKPTVPTTSSFATAGLGEETKKKKRKAEYPPEGAASRSLKRQASAEPLMNGVGKRGASRVVKLKIGVANARRLARREG</sequence>
<dbReference type="FunFam" id="1.10.390.10:FF:000011">
    <property type="entry name" value="Transcription initiation factor TFIID subunit"/>
    <property type="match status" value="1"/>
</dbReference>
<comment type="similarity">
    <text evidence="2">Belongs to the TAF2 family.</text>
</comment>
<dbReference type="Proteomes" id="UP000799440">
    <property type="component" value="Unassembled WGS sequence"/>
</dbReference>
<name>A0A6A6VJV7_9PLEO</name>
<feature type="compositionally biased region" description="Basic and acidic residues" evidence="10">
    <location>
        <begin position="229"/>
        <end position="240"/>
    </location>
</feature>
<dbReference type="InterPro" id="IPR027268">
    <property type="entry name" value="Peptidase_M4/M1_CTD_sf"/>
</dbReference>
<keyword evidence="9" id="KW-0175">Coiled coil</keyword>
<comment type="subcellular location">
    <subcellularLocation>
        <location evidence="1">Nucleus</location>
    </subcellularLocation>
</comment>
<keyword evidence="4" id="KW-0805">Transcription regulation</keyword>
<dbReference type="Pfam" id="PF25577">
    <property type="entry name" value="TPR_TAF2_C"/>
    <property type="match status" value="1"/>
</dbReference>
<feature type="compositionally biased region" description="Low complexity" evidence="10">
    <location>
        <begin position="1348"/>
        <end position="1358"/>
    </location>
</feature>
<feature type="region of interest" description="Disordered" evidence="10">
    <location>
        <begin position="219"/>
        <end position="248"/>
    </location>
</feature>
<dbReference type="SUPFAM" id="SSF63737">
    <property type="entry name" value="Leukotriene A4 hydrolase N-terminal domain"/>
    <property type="match status" value="1"/>
</dbReference>
<dbReference type="InterPro" id="IPR057991">
    <property type="entry name" value="TPR_TAF2_C"/>
</dbReference>
<comment type="function">
    <text evidence="7">Functions as a component of the DNA-binding general transcription factor complex TFIID. Binding of TFIID to a promoter (with or without TATA element) is the initial step in pre-initiation complex (PIC) formation. TFIID plays a key role in the regulation of gene expression by RNA polymerase II through different activities such as transcription activator interaction, core promoter recognition and selectivity, TFIIA and TFIIB interaction, chromatin modification (histone acetylation by TAF1), facilitation of DNA opening and initiation of transcription.</text>
</comment>
<dbReference type="GO" id="GO:0005669">
    <property type="term" value="C:transcription factor TFIID complex"/>
    <property type="evidence" value="ECO:0007669"/>
    <property type="project" value="InterPro"/>
</dbReference>
<proteinExistence type="inferred from homology"/>
<evidence type="ECO:0000256" key="10">
    <source>
        <dbReference type="SAM" id="MobiDB-lite"/>
    </source>
</evidence>
<gene>
    <name evidence="13" type="ORF">M011DRAFT_396364</name>
</gene>
<dbReference type="InterPro" id="IPR057345">
    <property type="entry name" value="Ig-like_TAF2"/>
</dbReference>
<dbReference type="GO" id="GO:0016251">
    <property type="term" value="F:RNA polymerase II general transcription initiation factor activity"/>
    <property type="evidence" value="ECO:0007669"/>
    <property type="project" value="TreeGrafter"/>
</dbReference>
<feature type="compositionally biased region" description="Polar residues" evidence="10">
    <location>
        <begin position="219"/>
        <end position="228"/>
    </location>
</feature>
<keyword evidence="6" id="KW-0539">Nucleus</keyword>
<dbReference type="Gene3D" id="1.10.390.10">
    <property type="entry name" value="Neutral Protease Domain 2"/>
    <property type="match status" value="1"/>
</dbReference>
<evidence type="ECO:0000313" key="13">
    <source>
        <dbReference type="EMBL" id="KAF2750875.1"/>
    </source>
</evidence>
<feature type="domain" description="Transcription initiation factor TFIID subunit 2 TPR repeats" evidence="12">
    <location>
        <begin position="756"/>
        <end position="1041"/>
    </location>
</feature>
<organism evidence="13 14">
    <name type="scientific">Sporormia fimetaria CBS 119925</name>
    <dbReference type="NCBI Taxonomy" id="1340428"/>
    <lineage>
        <taxon>Eukaryota</taxon>
        <taxon>Fungi</taxon>
        <taxon>Dikarya</taxon>
        <taxon>Ascomycota</taxon>
        <taxon>Pezizomycotina</taxon>
        <taxon>Dothideomycetes</taxon>
        <taxon>Pleosporomycetidae</taxon>
        <taxon>Pleosporales</taxon>
        <taxon>Sporormiaceae</taxon>
        <taxon>Sporormia</taxon>
    </lineage>
</organism>
<evidence type="ECO:0000256" key="1">
    <source>
        <dbReference type="ARBA" id="ARBA00004123"/>
    </source>
</evidence>
<evidence type="ECO:0000256" key="8">
    <source>
        <dbReference type="ARBA" id="ARBA00076306"/>
    </source>
</evidence>
<dbReference type="PRINTS" id="PR01217">
    <property type="entry name" value="PRICHEXTENSN"/>
</dbReference>
<accession>A0A6A6VJV7</accession>
<dbReference type="GO" id="GO:0000976">
    <property type="term" value="F:transcription cis-regulatory region binding"/>
    <property type="evidence" value="ECO:0007669"/>
    <property type="project" value="TreeGrafter"/>
</dbReference>
<evidence type="ECO:0000256" key="4">
    <source>
        <dbReference type="ARBA" id="ARBA00023015"/>
    </source>
</evidence>
<dbReference type="InterPro" id="IPR037813">
    <property type="entry name" value="TAF2"/>
</dbReference>
<evidence type="ECO:0000256" key="9">
    <source>
        <dbReference type="SAM" id="Coils"/>
    </source>
</evidence>
<dbReference type="PANTHER" id="PTHR15137:SF9">
    <property type="entry name" value="TRANSCRIPTION INITIATION FACTOR TFIID SUBUNIT 2"/>
    <property type="match status" value="1"/>
</dbReference>
<evidence type="ECO:0000259" key="11">
    <source>
        <dbReference type="Pfam" id="PF25316"/>
    </source>
</evidence>
<feature type="coiled-coil region" evidence="9">
    <location>
        <begin position="1077"/>
        <end position="1111"/>
    </location>
</feature>
<dbReference type="SUPFAM" id="SSF55486">
    <property type="entry name" value="Metalloproteases ('zincins'), catalytic domain"/>
    <property type="match status" value="1"/>
</dbReference>
<keyword evidence="14" id="KW-1185">Reference proteome</keyword>
<dbReference type="CDD" id="cd09839">
    <property type="entry name" value="M1_like_TAF2"/>
    <property type="match status" value="1"/>
</dbReference>
<evidence type="ECO:0000259" key="12">
    <source>
        <dbReference type="Pfam" id="PF25577"/>
    </source>
</evidence>
<dbReference type="InterPro" id="IPR042097">
    <property type="entry name" value="Aminopeptidase_N-like_N_sf"/>
</dbReference>
<protein>
    <recommendedName>
        <fullName evidence="3">Transcription initiation factor TFIID subunit 2</fullName>
    </recommendedName>
    <alternativeName>
        <fullName evidence="8">TBP-associated factor 2</fullName>
    </alternativeName>
</protein>
<evidence type="ECO:0000256" key="5">
    <source>
        <dbReference type="ARBA" id="ARBA00023163"/>
    </source>
</evidence>
<dbReference type="GO" id="GO:0006367">
    <property type="term" value="P:transcription initiation at RNA polymerase II promoter"/>
    <property type="evidence" value="ECO:0007669"/>
    <property type="project" value="TreeGrafter"/>
</dbReference>
<evidence type="ECO:0000256" key="7">
    <source>
        <dbReference type="ARBA" id="ARBA00025346"/>
    </source>
</evidence>
<dbReference type="Pfam" id="PF25316">
    <property type="entry name" value="TAF2_3rd"/>
    <property type="match status" value="1"/>
</dbReference>
<evidence type="ECO:0000256" key="2">
    <source>
        <dbReference type="ARBA" id="ARBA00010937"/>
    </source>
</evidence>
<evidence type="ECO:0000256" key="6">
    <source>
        <dbReference type="ARBA" id="ARBA00023242"/>
    </source>
</evidence>
<keyword evidence="5" id="KW-0804">Transcription</keyword>
<feature type="region of interest" description="Disordered" evidence="10">
    <location>
        <begin position="1207"/>
        <end position="1414"/>
    </location>
</feature>
<dbReference type="Gene3D" id="2.60.40.1730">
    <property type="entry name" value="tricorn interacting facor f3 domain"/>
    <property type="match status" value="1"/>
</dbReference>
<dbReference type="OrthoDB" id="308861at2759"/>
<feature type="compositionally biased region" description="Polar residues" evidence="10">
    <location>
        <begin position="1305"/>
        <end position="1330"/>
    </location>
</feature>
<evidence type="ECO:0000313" key="14">
    <source>
        <dbReference type="Proteomes" id="UP000799440"/>
    </source>
</evidence>
<feature type="compositionally biased region" description="Pro residues" evidence="10">
    <location>
        <begin position="1211"/>
        <end position="1222"/>
    </location>
</feature>
<feature type="compositionally biased region" description="Pro residues" evidence="10">
    <location>
        <begin position="1268"/>
        <end position="1288"/>
    </location>
</feature>
<dbReference type="GO" id="GO:0003682">
    <property type="term" value="F:chromatin binding"/>
    <property type="evidence" value="ECO:0007669"/>
    <property type="project" value="TreeGrafter"/>
</dbReference>
<dbReference type="EMBL" id="MU006563">
    <property type="protein sequence ID" value="KAF2750875.1"/>
    <property type="molecule type" value="Genomic_DNA"/>
</dbReference>
<reference evidence="13" key="1">
    <citation type="journal article" date="2020" name="Stud. Mycol.">
        <title>101 Dothideomycetes genomes: a test case for predicting lifestyles and emergence of pathogens.</title>
        <authorList>
            <person name="Haridas S."/>
            <person name="Albert R."/>
            <person name="Binder M."/>
            <person name="Bloem J."/>
            <person name="Labutti K."/>
            <person name="Salamov A."/>
            <person name="Andreopoulos B."/>
            <person name="Baker S."/>
            <person name="Barry K."/>
            <person name="Bills G."/>
            <person name="Bluhm B."/>
            <person name="Cannon C."/>
            <person name="Castanera R."/>
            <person name="Culley D."/>
            <person name="Daum C."/>
            <person name="Ezra D."/>
            <person name="Gonzalez J."/>
            <person name="Henrissat B."/>
            <person name="Kuo A."/>
            <person name="Liang C."/>
            <person name="Lipzen A."/>
            <person name="Lutzoni F."/>
            <person name="Magnuson J."/>
            <person name="Mondo S."/>
            <person name="Nolan M."/>
            <person name="Ohm R."/>
            <person name="Pangilinan J."/>
            <person name="Park H.-J."/>
            <person name="Ramirez L."/>
            <person name="Alfaro M."/>
            <person name="Sun H."/>
            <person name="Tritt A."/>
            <person name="Yoshinaga Y."/>
            <person name="Zwiers L.-H."/>
            <person name="Turgeon B."/>
            <person name="Goodwin S."/>
            <person name="Spatafora J."/>
            <person name="Crous P."/>
            <person name="Grigoriev I."/>
        </authorList>
    </citation>
    <scope>NUCLEOTIDE SEQUENCE</scope>
    <source>
        <strain evidence="13">CBS 119925</strain>
    </source>
</reference>
<dbReference type="PANTHER" id="PTHR15137">
    <property type="entry name" value="TRANSCRIPTION INITIATION FACTOR TFIID"/>
    <property type="match status" value="1"/>
</dbReference>
<feature type="compositionally biased region" description="Low complexity" evidence="10">
    <location>
        <begin position="1233"/>
        <end position="1246"/>
    </location>
</feature>